<reference evidence="1" key="1">
    <citation type="submission" date="2021-05" db="EMBL/GenBank/DDBJ databases">
        <authorList>
            <person name="Alioto T."/>
            <person name="Alioto T."/>
            <person name="Gomez Garrido J."/>
        </authorList>
    </citation>
    <scope>NUCLEOTIDE SEQUENCE</scope>
</reference>
<organism evidence="1">
    <name type="scientific">Culex pipiens</name>
    <name type="common">House mosquito</name>
    <dbReference type="NCBI Taxonomy" id="7175"/>
    <lineage>
        <taxon>Eukaryota</taxon>
        <taxon>Metazoa</taxon>
        <taxon>Ecdysozoa</taxon>
        <taxon>Arthropoda</taxon>
        <taxon>Hexapoda</taxon>
        <taxon>Insecta</taxon>
        <taxon>Pterygota</taxon>
        <taxon>Neoptera</taxon>
        <taxon>Endopterygota</taxon>
        <taxon>Diptera</taxon>
        <taxon>Nematocera</taxon>
        <taxon>Culicoidea</taxon>
        <taxon>Culicidae</taxon>
        <taxon>Culicinae</taxon>
        <taxon>Culicini</taxon>
        <taxon>Culex</taxon>
        <taxon>Culex</taxon>
    </lineage>
</organism>
<protein>
    <submittedName>
        <fullName evidence="1">(northern house mosquito) hypothetical protein</fullName>
    </submittedName>
</protein>
<name>A0A8D8HRI7_CULPI</name>
<dbReference type="AlphaFoldDB" id="A0A8D8HRI7"/>
<dbReference type="EMBL" id="HBUE01221886">
    <property type="protein sequence ID" value="CAG6540028.1"/>
    <property type="molecule type" value="Transcribed_RNA"/>
</dbReference>
<proteinExistence type="predicted"/>
<accession>A0A8D8HRI7</accession>
<sequence length="136" mass="15662">MKKSHLLRRKNQLFLKLSQNRHHVVQGLGKVEAKRIAFSREMIQKFLRMKTASTTAPSATIRLLNQNSLEGMSVAIGRLRSACTRARCVKCASQTKSIYFIIRKLMKRKDLSVSHAMRNLQQKRIFSSIDSFTPRT</sequence>
<dbReference type="EMBL" id="HBUE01328545">
    <property type="protein sequence ID" value="CAG6592095.1"/>
    <property type="molecule type" value="Transcribed_RNA"/>
</dbReference>
<evidence type="ECO:0000313" key="1">
    <source>
        <dbReference type="EMBL" id="CAG6540028.1"/>
    </source>
</evidence>